<dbReference type="Gene3D" id="1.10.150.20">
    <property type="entry name" value="5' to 3' exonuclease, C-terminal subdomain"/>
    <property type="match status" value="1"/>
</dbReference>
<accession>A0A0U1L5P8</accession>
<dbReference type="Gene3D" id="3.30.70.370">
    <property type="match status" value="2"/>
</dbReference>
<evidence type="ECO:0000256" key="1">
    <source>
        <dbReference type="ARBA" id="ARBA00012417"/>
    </source>
</evidence>
<sequence>MRMLSLDVETFSSINLVKAGVYKYTSAPDFEVLLLAYAFDDEEVQIIDLASGEELPTELMEAIINDSVKKTTFNANFERTCLAKHLKQTLSPVGWHCTAVQAASLGLPLSLEGVALVLGLEQQKMKDGKELIRFFSLPCKPTIANGGRTRNLPHHAADRWEQFKAYCVRDVEVERAIRTKIAKFPIRNTEQELYILDQRINDRGLLVDRELVKHAIECDRLHQTDTFSHARHLTGLENPNSVAQLKMWLRDNGVEVDSLSKKAVTDLAKESDGEVEALLNMRLQLAKTSIKKYEAIERSVCSDSRVRGLLQFYGANRTGRWCLTGDHEVLTQDGWTQIDSWNSGYIACWSPQTECISFQKAQAVSFDYDGDIYAIESQRCSQMSTPDHRMAYWGKNGGWEVDTVENLASKRFSIPFTGRRIGNSSLEHIELRILIMTQADGHYTQEGSLRFHFSKPRKIERCKNLLRKAGIIFMTMLREKSTVITIKSRHLPVWLRMFQNKTFGSWLFDESADIVFDELENWDGYRCGPNSIQYVTINKQNADMIQAFAHLSGRAATIVKKVRENWSDAYYVNIWLTPGGHNEIRKKATVIPFSGKVFCAETETGFFLVRRNGKVWITGNSGRLVQVQNLPQNHEKDLTLARDLLKQGRFGELKLFYESVPHLLSELIRTAFIPKENHRFIVADFSAIEARVIAWLAGEKWRMDVFKTHGKIYEASASQMFKVPLEDITKGSLLRQKGKIAELALGYGGGVGALTAMGALDMGLLEEELQPLVTAWRAANPNITKLWWDIDKAALVAVKDKTLQTVGRLQLQCMSGILFITLPSGRKLSYIKPRIELNKFGRDGITYEGIGVGKRWCRMDTYGPKLVENIVQGAARDLLAEAMLLVAKAGYDIVMHVHDEVVVEVPNGQGSIKEVCDLMAIVPPWAEGLPLRADGYECEYYRKD</sequence>
<dbReference type="Proteomes" id="UP000049855">
    <property type="component" value="Unassembled WGS sequence"/>
</dbReference>
<gene>
    <name evidence="5" type="ORF">SpAn4DRAFT_4354</name>
</gene>
<dbReference type="PANTHER" id="PTHR10133:SF27">
    <property type="entry name" value="DNA POLYMERASE NU"/>
    <property type="match status" value="1"/>
</dbReference>
<dbReference type="InterPro" id="IPR043502">
    <property type="entry name" value="DNA/RNA_pol_sf"/>
</dbReference>
<dbReference type="SMART" id="SM00482">
    <property type="entry name" value="POLAc"/>
    <property type="match status" value="1"/>
</dbReference>
<dbReference type="GO" id="GO:0006261">
    <property type="term" value="P:DNA-templated DNA replication"/>
    <property type="evidence" value="ECO:0007669"/>
    <property type="project" value="InterPro"/>
</dbReference>
<evidence type="ECO:0000256" key="2">
    <source>
        <dbReference type="ARBA" id="ARBA00022705"/>
    </source>
</evidence>
<comment type="catalytic activity">
    <reaction evidence="3">
        <text>DNA(n) + a 2'-deoxyribonucleoside 5'-triphosphate = DNA(n+1) + diphosphate</text>
        <dbReference type="Rhea" id="RHEA:22508"/>
        <dbReference type="Rhea" id="RHEA-COMP:17339"/>
        <dbReference type="Rhea" id="RHEA-COMP:17340"/>
        <dbReference type="ChEBI" id="CHEBI:33019"/>
        <dbReference type="ChEBI" id="CHEBI:61560"/>
        <dbReference type="ChEBI" id="CHEBI:173112"/>
        <dbReference type="EC" id="2.7.7.7"/>
    </reaction>
</comment>
<keyword evidence="5" id="KW-0808">Transferase</keyword>
<organism evidence="5 6">
    <name type="scientific">Sporomusa ovata</name>
    <dbReference type="NCBI Taxonomy" id="2378"/>
    <lineage>
        <taxon>Bacteria</taxon>
        <taxon>Bacillati</taxon>
        <taxon>Bacillota</taxon>
        <taxon>Negativicutes</taxon>
        <taxon>Selenomonadales</taxon>
        <taxon>Sporomusaceae</taxon>
        <taxon>Sporomusa</taxon>
    </lineage>
</organism>
<keyword evidence="6" id="KW-1185">Reference proteome</keyword>
<feature type="domain" description="DNA-directed DNA polymerase family A palm" evidence="4">
    <location>
        <begin position="665"/>
        <end position="909"/>
    </location>
</feature>
<dbReference type="GO" id="GO:0006302">
    <property type="term" value="P:double-strand break repair"/>
    <property type="evidence" value="ECO:0007669"/>
    <property type="project" value="TreeGrafter"/>
</dbReference>
<evidence type="ECO:0000259" key="4">
    <source>
        <dbReference type="SMART" id="SM00482"/>
    </source>
</evidence>
<dbReference type="GO" id="GO:0003677">
    <property type="term" value="F:DNA binding"/>
    <property type="evidence" value="ECO:0007669"/>
    <property type="project" value="InterPro"/>
</dbReference>
<reference evidence="6" key="1">
    <citation type="submission" date="2015-03" db="EMBL/GenBank/DDBJ databases">
        <authorList>
            <person name="Nijsse Bart"/>
        </authorList>
    </citation>
    <scope>NUCLEOTIDE SEQUENCE [LARGE SCALE GENOMIC DNA]</scope>
</reference>
<dbReference type="AlphaFoldDB" id="A0A0U1L5P8"/>
<evidence type="ECO:0000256" key="3">
    <source>
        <dbReference type="ARBA" id="ARBA00049244"/>
    </source>
</evidence>
<protein>
    <recommendedName>
        <fullName evidence="1">DNA-directed DNA polymerase</fullName>
        <ecNumber evidence="1">2.7.7.7</ecNumber>
    </recommendedName>
</protein>
<proteinExistence type="predicted"/>
<keyword evidence="5" id="KW-0548">Nucleotidyltransferase</keyword>
<dbReference type="EC" id="2.7.7.7" evidence="1"/>
<evidence type="ECO:0000313" key="5">
    <source>
        <dbReference type="EMBL" id="CQR74990.1"/>
    </source>
</evidence>
<dbReference type="InterPro" id="IPR012337">
    <property type="entry name" value="RNaseH-like_sf"/>
</dbReference>
<dbReference type="Pfam" id="PF00476">
    <property type="entry name" value="DNA_pol_A"/>
    <property type="match status" value="1"/>
</dbReference>
<dbReference type="InterPro" id="IPR001098">
    <property type="entry name" value="DNA-dir_DNA_pol_A_palm_dom"/>
</dbReference>
<keyword evidence="2" id="KW-0235">DNA replication</keyword>
<dbReference type="GO" id="GO:0003887">
    <property type="term" value="F:DNA-directed DNA polymerase activity"/>
    <property type="evidence" value="ECO:0007669"/>
    <property type="project" value="UniProtKB-EC"/>
</dbReference>
<dbReference type="SUPFAM" id="SSF53098">
    <property type="entry name" value="Ribonuclease H-like"/>
    <property type="match status" value="1"/>
</dbReference>
<dbReference type="PANTHER" id="PTHR10133">
    <property type="entry name" value="DNA POLYMERASE I"/>
    <property type="match status" value="1"/>
</dbReference>
<dbReference type="InterPro" id="IPR002298">
    <property type="entry name" value="DNA_polymerase_A"/>
</dbReference>
<dbReference type="EMBL" id="CTRP01000016">
    <property type="protein sequence ID" value="CQR74990.1"/>
    <property type="molecule type" value="Genomic_DNA"/>
</dbReference>
<name>A0A0U1L5P8_9FIRM</name>
<dbReference type="SUPFAM" id="SSF56672">
    <property type="entry name" value="DNA/RNA polymerases"/>
    <property type="match status" value="2"/>
</dbReference>
<evidence type="ECO:0000313" key="6">
    <source>
        <dbReference type="Proteomes" id="UP000049855"/>
    </source>
</evidence>